<dbReference type="Proteomes" id="UP001600943">
    <property type="component" value="Unassembled WGS sequence"/>
</dbReference>
<organism evidence="1 2">
    <name type="scientific">Blautia hominis</name>
    <dbReference type="NCBI Taxonomy" id="2025493"/>
    <lineage>
        <taxon>Bacteria</taxon>
        <taxon>Bacillati</taxon>
        <taxon>Bacillota</taxon>
        <taxon>Clostridia</taxon>
        <taxon>Lachnospirales</taxon>
        <taxon>Lachnospiraceae</taxon>
        <taxon>Blautia</taxon>
    </lineage>
</organism>
<protein>
    <submittedName>
        <fullName evidence="1">Uncharacterized protein</fullName>
    </submittedName>
</protein>
<comment type="caution">
    <text evidence="1">The sequence shown here is derived from an EMBL/GenBank/DDBJ whole genome shotgun (WGS) entry which is preliminary data.</text>
</comment>
<reference evidence="1 2" key="1">
    <citation type="submission" date="2024-04" db="EMBL/GenBank/DDBJ databases">
        <title>Defined microbial consortia suppress multidrug-resistant proinflammatory Enterobacteriaceae via ecological control.</title>
        <authorList>
            <person name="Furuichi M."/>
            <person name="Kawaguchi T."/>
            <person name="Pust M."/>
            <person name="Yasuma K."/>
            <person name="Plichta D."/>
            <person name="Hasegawa N."/>
            <person name="Ohya T."/>
            <person name="Bhattarai S."/>
            <person name="Sasajima S."/>
            <person name="Aoto Y."/>
            <person name="Tuganbaev T."/>
            <person name="Yaginuma M."/>
            <person name="Ueda M."/>
            <person name="Okahashi N."/>
            <person name="Amafuji K."/>
            <person name="Kiridooshi Y."/>
            <person name="Sugita K."/>
            <person name="Strazar M."/>
            <person name="Skelly A."/>
            <person name="Suda W."/>
            <person name="Hattori M."/>
            <person name="Nakamoto N."/>
            <person name="Caballero S."/>
            <person name="Norman J."/>
            <person name="Olle B."/>
            <person name="Tanoue T."/>
            <person name="Arita M."/>
            <person name="Bucci V."/>
            <person name="Atarashi K."/>
            <person name="Xavier R."/>
            <person name="Honda K."/>
        </authorList>
    </citation>
    <scope>NUCLEOTIDE SEQUENCE [LARGE SCALE GENOMIC DNA]</scope>
    <source>
        <strain evidence="2">k04-0078-D8-1</strain>
    </source>
</reference>
<evidence type="ECO:0000313" key="2">
    <source>
        <dbReference type="Proteomes" id="UP001600943"/>
    </source>
</evidence>
<sequence length="62" mass="7148">MFTAGTFLWEDAESGPAWTAVCKWEYRTVRVKLIKRWGYGYNTGCRPESRGICSIRIQGSEK</sequence>
<proteinExistence type="predicted"/>
<dbReference type="EMBL" id="BAABYW010000002">
    <property type="protein sequence ID" value="GAA6411233.1"/>
    <property type="molecule type" value="Genomic_DNA"/>
</dbReference>
<gene>
    <name evidence="1" type="ORF">K040078D81_53500</name>
</gene>
<keyword evidence="2" id="KW-1185">Reference proteome</keyword>
<name>A0ABQ0BIS7_9FIRM</name>
<accession>A0ABQ0BIS7</accession>
<evidence type="ECO:0000313" key="1">
    <source>
        <dbReference type="EMBL" id="GAA6411233.1"/>
    </source>
</evidence>